<gene>
    <name evidence="2" type="ORF">Raf01_92550</name>
</gene>
<dbReference type="InterPro" id="IPR050266">
    <property type="entry name" value="AB_hydrolase_sf"/>
</dbReference>
<dbReference type="EMBL" id="BONZ01000116">
    <property type="protein sequence ID" value="GIH21083.1"/>
    <property type="molecule type" value="Genomic_DNA"/>
</dbReference>
<evidence type="ECO:0000313" key="3">
    <source>
        <dbReference type="Proteomes" id="UP000642748"/>
    </source>
</evidence>
<proteinExistence type="predicted"/>
<dbReference type="GO" id="GO:0016020">
    <property type="term" value="C:membrane"/>
    <property type="evidence" value="ECO:0007669"/>
    <property type="project" value="TreeGrafter"/>
</dbReference>
<dbReference type="GO" id="GO:0016787">
    <property type="term" value="F:hydrolase activity"/>
    <property type="evidence" value="ECO:0007669"/>
    <property type="project" value="UniProtKB-KW"/>
</dbReference>
<dbReference type="PRINTS" id="PR00111">
    <property type="entry name" value="ABHYDROLASE"/>
</dbReference>
<dbReference type="SUPFAM" id="SSF53474">
    <property type="entry name" value="alpha/beta-Hydrolases"/>
    <property type="match status" value="1"/>
</dbReference>
<keyword evidence="2" id="KW-0378">Hydrolase</keyword>
<evidence type="ECO:0000259" key="1">
    <source>
        <dbReference type="Pfam" id="PF00561"/>
    </source>
</evidence>
<dbReference type="PANTHER" id="PTHR43798">
    <property type="entry name" value="MONOACYLGLYCEROL LIPASE"/>
    <property type="match status" value="1"/>
</dbReference>
<dbReference type="Gene3D" id="3.40.50.1820">
    <property type="entry name" value="alpha/beta hydrolase"/>
    <property type="match status" value="1"/>
</dbReference>
<comment type="caution">
    <text evidence="2">The sequence shown here is derived from an EMBL/GenBank/DDBJ whole genome shotgun (WGS) entry which is preliminary data.</text>
</comment>
<feature type="domain" description="AB hydrolase-1" evidence="1">
    <location>
        <begin position="1"/>
        <end position="212"/>
    </location>
</feature>
<evidence type="ECO:0000313" key="2">
    <source>
        <dbReference type="EMBL" id="GIH21083.1"/>
    </source>
</evidence>
<accession>A0A8J3R3K1</accession>
<organism evidence="2 3">
    <name type="scientific">Rugosimonospora africana</name>
    <dbReference type="NCBI Taxonomy" id="556532"/>
    <lineage>
        <taxon>Bacteria</taxon>
        <taxon>Bacillati</taxon>
        <taxon>Actinomycetota</taxon>
        <taxon>Actinomycetes</taxon>
        <taxon>Micromonosporales</taxon>
        <taxon>Micromonosporaceae</taxon>
        <taxon>Rugosimonospora</taxon>
    </lineage>
</organism>
<dbReference type="Proteomes" id="UP000642748">
    <property type="component" value="Unassembled WGS sequence"/>
</dbReference>
<dbReference type="PANTHER" id="PTHR43798:SF33">
    <property type="entry name" value="HYDROLASE, PUTATIVE (AFU_ORTHOLOGUE AFUA_2G14860)-RELATED"/>
    <property type="match status" value="1"/>
</dbReference>
<reference evidence="2" key="1">
    <citation type="submission" date="2021-01" db="EMBL/GenBank/DDBJ databases">
        <title>Whole genome shotgun sequence of Rugosimonospora africana NBRC 104875.</title>
        <authorList>
            <person name="Komaki H."/>
            <person name="Tamura T."/>
        </authorList>
    </citation>
    <scope>NUCLEOTIDE SEQUENCE</scope>
    <source>
        <strain evidence="2">NBRC 104875</strain>
    </source>
</reference>
<dbReference type="InterPro" id="IPR000073">
    <property type="entry name" value="AB_hydrolase_1"/>
</dbReference>
<name>A0A8J3R3K1_9ACTN</name>
<sequence length="239" mass="25631">MPHLRGVGQSPQPRVDEAGSFWRQAEDLERLREDLGLDRLLLVGHSAGTRLAIAYATQFPQRLSGMVLITPPAGYLVDTPSDTVELIARRRGEPRFDEAIAASDAGPDLTSDDAFNTWHQRTAPLGYAAWGPAEQAHATIGRWSAAAAKAYFSVEPPGDLVARIGTLAAPVLVIAGANDCLTGLAPVKALATRFPAGRAEVIAECGHYPWLEQPGAFRRAIDAFLDQWGSADKARPAKS</sequence>
<dbReference type="InterPro" id="IPR029058">
    <property type="entry name" value="AB_hydrolase_fold"/>
</dbReference>
<dbReference type="AlphaFoldDB" id="A0A8J3R3K1"/>
<dbReference type="Pfam" id="PF00561">
    <property type="entry name" value="Abhydrolase_1"/>
    <property type="match status" value="1"/>
</dbReference>
<protein>
    <submittedName>
        <fullName evidence="2">Hydrolase</fullName>
    </submittedName>
</protein>
<keyword evidence="3" id="KW-1185">Reference proteome</keyword>